<evidence type="ECO:0000313" key="1">
    <source>
        <dbReference type="EMBL" id="OAL28654.1"/>
    </source>
</evidence>
<name>A0A178CH41_9EURO</name>
<dbReference type="EMBL" id="LVCJ01000086">
    <property type="protein sequence ID" value="OAL28654.1"/>
    <property type="molecule type" value="Genomic_DNA"/>
</dbReference>
<organism evidence="1 2">
    <name type="scientific">Fonsecaea nubica</name>
    <dbReference type="NCBI Taxonomy" id="856822"/>
    <lineage>
        <taxon>Eukaryota</taxon>
        <taxon>Fungi</taxon>
        <taxon>Dikarya</taxon>
        <taxon>Ascomycota</taxon>
        <taxon>Pezizomycotina</taxon>
        <taxon>Eurotiomycetes</taxon>
        <taxon>Chaetothyriomycetidae</taxon>
        <taxon>Chaetothyriales</taxon>
        <taxon>Herpotrichiellaceae</taxon>
        <taxon>Fonsecaea</taxon>
    </lineage>
</organism>
<dbReference type="Proteomes" id="UP000185904">
    <property type="component" value="Unassembled WGS sequence"/>
</dbReference>
<evidence type="ECO:0000313" key="2">
    <source>
        <dbReference type="Proteomes" id="UP000185904"/>
    </source>
</evidence>
<sequence>MPVKSPPTACPGGIVEQHILLEDKVAIVGEFLPIIDVPRGVHFQLILPPNPPANELDCWVEVMIHQPEDVANPLEVDDGNLDLNAGDETISRQCRTPSVEMDAEGNQFSRDAADIITLVVCELAGLCRDDVQTSALALVYPNARQYLVTATCTAFR</sequence>
<comment type="caution">
    <text evidence="1">The sequence shown here is derived from an EMBL/GenBank/DDBJ whole genome shotgun (WGS) entry which is preliminary data.</text>
</comment>
<reference evidence="1 2" key="1">
    <citation type="submission" date="2016-03" db="EMBL/GenBank/DDBJ databases">
        <title>The draft genome sequence of Fonsecaea nubica causative agent of cutaneous subcutaneous infection in human host.</title>
        <authorList>
            <person name="Costa F."/>
            <person name="Sybren D.H."/>
            <person name="Raittz R.T."/>
            <person name="Weiss V.A."/>
            <person name="Leao A.C."/>
            <person name="Gomes R."/>
            <person name="De Souza E.M."/>
            <person name="Pedrosa F.O."/>
            <person name="Steffens M.B."/>
            <person name="Bombassaro A."/>
            <person name="Tadra-Sfeir M.Z."/>
            <person name="Moreno L.F."/>
            <person name="Najafzadeh M.J."/>
            <person name="Felipe M.S."/>
            <person name="Teixeira M."/>
            <person name="Sun J."/>
            <person name="Xi L."/>
            <person name="Castro M.A."/>
            <person name="Vicente V.A."/>
        </authorList>
    </citation>
    <scope>NUCLEOTIDE SEQUENCE [LARGE SCALE GENOMIC DNA]</scope>
    <source>
        <strain evidence="1 2">CBS 269.64</strain>
    </source>
</reference>
<accession>A0A178CH41</accession>
<gene>
    <name evidence="1" type="ORF">AYO20_09378</name>
</gene>
<keyword evidence="2" id="KW-1185">Reference proteome</keyword>
<dbReference type="GeneID" id="34592776"/>
<proteinExistence type="predicted"/>
<dbReference type="AlphaFoldDB" id="A0A178CH41"/>
<protein>
    <submittedName>
        <fullName evidence="1">Uncharacterized protein</fullName>
    </submittedName>
</protein>
<dbReference type="RefSeq" id="XP_022496344.1">
    <property type="nucleotide sequence ID" value="XM_022647648.1"/>
</dbReference>